<dbReference type="CDD" id="cd07138">
    <property type="entry name" value="ALDH_CddD_SSP0762"/>
    <property type="match status" value="1"/>
</dbReference>
<protein>
    <recommendedName>
        <fullName evidence="4">aldehyde dehydrogenase (NAD(+))</fullName>
        <ecNumber evidence="4">1.2.1.3</ecNumber>
    </recommendedName>
</protein>
<evidence type="ECO:0000256" key="2">
    <source>
        <dbReference type="ARBA" id="ARBA00023002"/>
    </source>
</evidence>
<comment type="similarity">
    <text evidence="1">Belongs to the aldehyde dehydrogenase family.</text>
</comment>
<feature type="domain" description="Aldehyde dehydrogenase" evidence="6">
    <location>
        <begin position="13"/>
        <end position="469"/>
    </location>
</feature>
<dbReference type="FunFam" id="3.40.605.10:FF:000007">
    <property type="entry name" value="NAD/NADP-dependent betaine aldehyde dehydrogenase"/>
    <property type="match status" value="1"/>
</dbReference>
<dbReference type="FunFam" id="3.40.309.10:FF:000012">
    <property type="entry name" value="Betaine aldehyde dehydrogenase"/>
    <property type="match status" value="1"/>
</dbReference>
<dbReference type="Gene3D" id="3.40.309.10">
    <property type="entry name" value="Aldehyde Dehydrogenase, Chain A, domain 2"/>
    <property type="match status" value="1"/>
</dbReference>
<dbReference type="EMBL" id="VCMV01000006">
    <property type="protein sequence ID" value="KAB0268436.1"/>
    <property type="molecule type" value="Genomic_DNA"/>
</dbReference>
<comment type="caution">
    <text evidence="7">The sequence shown here is derived from an EMBL/GenBank/DDBJ whole genome shotgun (WGS) entry which is preliminary data.</text>
</comment>
<organism evidence="7 8">
    <name type="scientific">Microvirga brassicacearum</name>
    <dbReference type="NCBI Taxonomy" id="2580413"/>
    <lineage>
        <taxon>Bacteria</taxon>
        <taxon>Pseudomonadati</taxon>
        <taxon>Pseudomonadota</taxon>
        <taxon>Alphaproteobacteria</taxon>
        <taxon>Hyphomicrobiales</taxon>
        <taxon>Methylobacteriaceae</taxon>
        <taxon>Microvirga</taxon>
    </lineage>
</organism>
<dbReference type="Gene3D" id="3.40.605.10">
    <property type="entry name" value="Aldehyde Dehydrogenase, Chain A, domain 1"/>
    <property type="match status" value="1"/>
</dbReference>
<dbReference type="InterPro" id="IPR015590">
    <property type="entry name" value="Aldehyde_DH_dom"/>
</dbReference>
<name>A0A5N3PFC8_9HYPH</name>
<evidence type="ECO:0000256" key="5">
    <source>
        <dbReference type="ARBA" id="ARBA00049194"/>
    </source>
</evidence>
<keyword evidence="3" id="KW-0558">Oxidation</keyword>
<dbReference type="InterPro" id="IPR016163">
    <property type="entry name" value="Ald_DH_C"/>
</dbReference>
<dbReference type="InterPro" id="IPR016162">
    <property type="entry name" value="Ald_DH_N"/>
</dbReference>
<evidence type="ECO:0000259" key="6">
    <source>
        <dbReference type="Pfam" id="PF00171"/>
    </source>
</evidence>
<dbReference type="AlphaFoldDB" id="A0A5N3PFC8"/>
<evidence type="ECO:0000256" key="1">
    <source>
        <dbReference type="ARBA" id="ARBA00009986"/>
    </source>
</evidence>
<proteinExistence type="inferred from homology"/>
<evidence type="ECO:0000313" key="7">
    <source>
        <dbReference type="EMBL" id="KAB0268436.1"/>
    </source>
</evidence>
<evidence type="ECO:0000256" key="3">
    <source>
        <dbReference type="ARBA" id="ARBA00023097"/>
    </source>
</evidence>
<dbReference type="PROSITE" id="PS00070">
    <property type="entry name" value="ALDEHYDE_DEHYDR_CYS"/>
    <property type="match status" value="1"/>
</dbReference>
<dbReference type="InterPro" id="IPR016160">
    <property type="entry name" value="Ald_DH_CS_CYS"/>
</dbReference>
<dbReference type="GO" id="GO:0004029">
    <property type="term" value="F:aldehyde dehydrogenase (NAD+) activity"/>
    <property type="evidence" value="ECO:0007669"/>
    <property type="project" value="UniProtKB-EC"/>
</dbReference>
<dbReference type="Proteomes" id="UP000325684">
    <property type="component" value="Unassembled WGS sequence"/>
</dbReference>
<sequence>MKQALQFYIDGSWVSPVGSATLEVINPATEEAYARIAMGEKADVDKAVAAAKRAFGSFSRTSRKERVQLLESVIATYKKYADEMAAAISDEMGAPLEFAKQAQVGAGLGHLSQVLEVLKTYEFDEVVNNTLITREPIGVCGFITPWNWPMNQITCKVGPALATGCTMVLKPSEVAPMSGLLFTQIIHEAGVPAGVYNMVNGDGPSVGQALSTHPDIDMVSFTGSTRAGIAVARAAADTVKRVSQELGGKSPNIILADADFLRAITHGTRQCFSNSGQSCNAPTRMLVPADRQEEVIEIARKVAEQTVVGDPRAATTTIGPVVSKVQFDKIQALIEAGVAEGARLVAGGPGRPENLNRGYYIRPTIFADVRNDMTIAREEVFGPVLAILPYSSEEEAIAIANDTIYGLSSYVTAGNLDHARSVARQIRAGMVHINGASGDLAGAFGGYKQSGNGREWGKFGFEDFLEVKSMFGYQAA</sequence>
<accession>A0A5N3PFC8</accession>
<dbReference type="PANTHER" id="PTHR42804:SF1">
    <property type="entry name" value="ALDEHYDE DEHYDROGENASE-RELATED"/>
    <property type="match status" value="1"/>
</dbReference>
<comment type="catalytic activity">
    <reaction evidence="5">
        <text>an aldehyde + NAD(+) + H2O = a carboxylate + NADH + 2 H(+)</text>
        <dbReference type="Rhea" id="RHEA:16185"/>
        <dbReference type="ChEBI" id="CHEBI:15377"/>
        <dbReference type="ChEBI" id="CHEBI:15378"/>
        <dbReference type="ChEBI" id="CHEBI:17478"/>
        <dbReference type="ChEBI" id="CHEBI:29067"/>
        <dbReference type="ChEBI" id="CHEBI:57540"/>
        <dbReference type="ChEBI" id="CHEBI:57945"/>
        <dbReference type="EC" id="1.2.1.3"/>
    </reaction>
</comment>
<reference evidence="7 8" key="1">
    <citation type="journal article" date="2019" name="Microorganisms">
        <title>Genome Insights into the Novel Species Microvirga brassicacearum, a Rapeseed Endophyte with Biotechnological Potential.</title>
        <authorList>
            <person name="Jimenez-Gomez A."/>
            <person name="Saati-Santamaria Z."/>
            <person name="Igual J.M."/>
            <person name="Rivas R."/>
            <person name="Mateos P.F."/>
            <person name="Garcia-Fraile P."/>
        </authorList>
    </citation>
    <scope>NUCLEOTIDE SEQUENCE [LARGE SCALE GENOMIC DNA]</scope>
    <source>
        <strain evidence="7 8">CDVBN77</strain>
    </source>
</reference>
<dbReference type="EC" id="1.2.1.3" evidence="4"/>
<evidence type="ECO:0000256" key="4">
    <source>
        <dbReference type="ARBA" id="ARBA00024226"/>
    </source>
</evidence>
<keyword evidence="2" id="KW-0560">Oxidoreductase</keyword>
<dbReference type="InterPro" id="IPR016161">
    <property type="entry name" value="Ald_DH/histidinol_DH"/>
</dbReference>
<dbReference type="PANTHER" id="PTHR42804">
    <property type="entry name" value="ALDEHYDE DEHYDROGENASE"/>
    <property type="match status" value="1"/>
</dbReference>
<dbReference type="SUPFAM" id="SSF53720">
    <property type="entry name" value="ALDH-like"/>
    <property type="match status" value="1"/>
</dbReference>
<dbReference type="Pfam" id="PF00171">
    <property type="entry name" value="Aldedh"/>
    <property type="match status" value="1"/>
</dbReference>
<gene>
    <name evidence="7" type="ORF">FEZ63_05430</name>
</gene>
<keyword evidence="8" id="KW-1185">Reference proteome</keyword>
<dbReference type="RefSeq" id="WP_150942618.1">
    <property type="nucleotide sequence ID" value="NZ_VCMV01000006.1"/>
</dbReference>
<dbReference type="OrthoDB" id="9802947at2"/>
<evidence type="ECO:0000313" key="8">
    <source>
        <dbReference type="Proteomes" id="UP000325684"/>
    </source>
</evidence>